<feature type="region of interest" description="Disordered" evidence="1">
    <location>
        <begin position="756"/>
        <end position="795"/>
    </location>
</feature>
<feature type="compositionally biased region" description="Gly residues" evidence="1">
    <location>
        <begin position="605"/>
        <end position="615"/>
    </location>
</feature>
<organism evidence="2">
    <name type="scientific">uncultured Cytophagales bacterium</name>
    <dbReference type="NCBI Taxonomy" id="158755"/>
    <lineage>
        <taxon>Bacteria</taxon>
        <taxon>Pseudomonadati</taxon>
        <taxon>Bacteroidota</taxon>
        <taxon>Sphingobacteriia</taxon>
        <taxon>Sphingobacteriales</taxon>
        <taxon>environmental samples</taxon>
    </lineage>
</organism>
<reference evidence="2" key="1">
    <citation type="submission" date="2020-02" db="EMBL/GenBank/DDBJ databases">
        <authorList>
            <person name="Meier V. D."/>
        </authorList>
    </citation>
    <scope>NUCLEOTIDE SEQUENCE</scope>
    <source>
        <strain evidence="2">AVDCRST_MAG56</strain>
    </source>
</reference>
<feature type="compositionally biased region" description="Basic residues" evidence="1">
    <location>
        <begin position="641"/>
        <end position="651"/>
    </location>
</feature>
<accession>A0A6J4KDW9</accession>
<protein>
    <submittedName>
        <fullName evidence="2">Two-component system sensor histidine kinase</fullName>
    </submittedName>
</protein>
<feature type="region of interest" description="Disordered" evidence="1">
    <location>
        <begin position="273"/>
        <end position="295"/>
    </location>
</feature>
<keyword evidence="2" id="KW-0418">Kinase</keyword>
<sequence>DGPAGVGPGDNFPRGAAGTAGRRQPAQRVEDRTGGHQPGPPTAGAGPAVRRAAGATRRRPGYRPAAEPAGVRPEPYPALPARGRQELPGGRPGLPRAGRPATGPATGRPGPGPAGPVRHPRRPRRRLHGAGRLLFRFPGRPAHEGPPLRPERRPARKVGQPPQTGRRPQVPGRPATVAQQQRAGPRRPAPGPEAVPVRPLPAVAGSVRPARLRVEQNGGLRIGHRVRLAGHANRRGAGRQRQAGQTLQPAGHYLQGTRSARQSPLLLRQVAARGPDAAPPHHDHSPGYHHQRHHRGVWPGGRIAARRRSPGLFAGAGKSASRRPQRPGLPPGGRQLPAQLLRPGPPPVRQSAALLRHAGGDAPVEPGGRLPGVHPRGAHSFLRQQQAVREGAGPAGRQRAGLLPHPVHERVVHQPLVVVQAGLGPGQLPGRHPAFPALHRPQRLAARRKEKPEDRPTGGAVPDAAKRAQHPATHPAEQNAADPVAEGGHHAQLHRVRGGHAGAAARAQLQPVPPQAAEQRATTGPARGVAGPAGGAASPAARDPPQERRPVGTAGRKGFAAAPERQPAGGKRPTAQRERVAPAGDSPPGEKQPANHHEPAQLAGGVAGRRGGPVGHPGEPAPGADHGAHPPEALPVGRTGPHSHGRLHRGGGHVPARFVLPRPGHCLRTGRGTPGTGRDAGRAAGPDHQRGHHQCLQVRLSRRPAGYAAPVVAPTGRYHLRADHRRRRGGPAAALRPGAQPFAGHDAHARLQCATGRRTGHQQPRRAVHPPGVRGAVTRRPRRPGSLPGRATAGL</sequence>
<feature type="compositionally biased region" description="Low complexity" evidence="1">
    <location>
        <begin position="520"/>
        <end position="543"/>
    </location>
</feature>
<evidence type="ECO:0000313" key="2">
    <source>
        <dbReference type="EMBL" id="CAA9303268.1"/>
    </source>
</evidence>
<feature type="compositionally biased region" description="Basic residues" evidence="1">
    <location>
        <begin position="758"/>
        <end position="768"/>
    </location>
</feature>
<evidence type="ECO:0000256" key="1">
    <source>
        <dbReference type="SAM" id="MobiDB-lite"/>
    </source>
</evidence>
<feature type="compositionally biased region" description="Basic and acidic residues" evidence="1">
    <location>
        <begin position="679"/>
        <end position="689"/>
    </location>
</feature>
<dbReference type="EMBL" id="CADCTQ010000465">
    <property type="protein sequence ID" value="CAA9303268.1"/>
    <property type="molecule type" value="Genomic_DNA"/>
</dbReference>
<name>A0A6J4KDW9_9SPHI</name>
<keyword evidence="2" id="KW-0808">Transferase</keyword>
<gene>
    <name evidence="2" type="ORF">AVDCRST_MAG56-5613</name>
</gene>
<feature type="compositionally biased region" description="Low complexity" evidence="1">
    <location>
        <begin position="784"/>
        <end position="795"/>
    </location>
</feature>
<feature type="compositionally biased region" description="Low complexity" evidence="1">
    <location>
        <begin position="87"/>
        <end position="108"/>
    </location>
</feature>
<dbReference type="AlphaFoldDB" id="A0A6J4KDW9"/>
<dbReference type="GO" id="GO:0016301">
    <property type="term" value="F:kinase activity"/>
    <property type="evidence" value="ECO:0007669"/>
    <property type="project" value="UniProtKB-KW"/>
</dbReference>
<feature type="non-terminal residue" evidence="2">
    <location>
        <position position="795"/>
    </location>
</feature>
<feature type="region of interest" description="Disordered" evidence="1">
    <location>
        <begin position="1"/>
        <end position="202"/>
    </location>
</feature>
<proteinExistence type="predicted"/>
<feature type="compositionally biased region" description="Basic residues" evidence="1">
    <location>
        <begin position="118"/>
        <end position="129"/>
    </location>
</feature>
<feature type="compositionally biased region" description="Low complexity" evidence="1">
    <location>
        <begin position="616"/>
        <end position="625"/>
    </location>
</feature>
<feature type="region of interest" description="Disordered" evidence="1">
    <location>
        <begin position="445"/>
        <end position="694"/>
    </location>
</feature>
<feature type="region of interest" description="Disordered" evidence="1">
    <location>
        <begin position="312"/>
        <end position="348"/>
    </location>
</feature>
<feature type="compositionally biased region" description="Low complexity" evidence="1">
    <location>
        <begin position="332"/>
        <end position="341"/>
    </location>
</feature>
<feature type="compositionally biased region" description="Low complexity" evidence="1">
    <location>
        <begin position="42"/>
        <end position="55"/>
    </location>
</feature>
<feature type="non-terminal residue" evidence="2">
    <location>
        <position position="1"/>
    </location>
</feature>